<keyword evidence="3" id="KW-0804">Transcription</keyword>
<name>A0A2U9P6C2_STRAS</name>
<dbReference type="GO" id="GO:0003677">
    <property type="term" value="F:DNA binding"/>
    <property type="evidence" value="ECO:0007669"/>
    <property type="project" value="UniProtKB-KW"/>
</dbReference>
<dbReference type="Gene3D" id="1.10.10.10">
    <property type="entry name" value="Winged helix-like DNA-binding domain superfamily/Winged helix DNA-binding domain"/>
    <property type="match status" value="1"/>
</dbReference>
<organism evidence="5 6">
    <name type="scientific">Streptomyces actuosus</name>
    <dbReference type="NCBI Taxonomy" id="1885"/>
    <lineage>
        <taxon>Bacteria</taxon>
        <taxon>Bacillati</taxon>
        <taxon>Actinomycetota</taxon>
        <taxon>Actinomycetes</taxon>
        <taxon>Kitasatosporales</taxon>
        <taxon>Streptomycetaceae</taxon>
        <taxon>Streptomyces</taxon>
    </lineage>
</organism>
<feature type="domain" description="HTH hxlR-type" evidence="4">
    <location>
        <begin position="24"/>
        <end position="122"/>
    </location>
</feature>
<sequence length="138" mass="15277">MATMTAAQRREEARIAYDAFLRECPTNQLLGRLSDKWVSLVVSALAPGPLRYSDLGRKLAGVSPKMLTQTLRSLERDGILTRSVTPSVPVRVDYALTPLGQSLALLLTAVKDWAENHFDEVHAARERYDAENGGQPEK</sequence>
<dbReference type="PANTHER" id="PTHR33204">
    <property type="entry name" value="TRANSCRIPTIONAL REGULATOR, MARR FAMILY"/>
    <property type="match status" value="1"/>
</dbReference>
<dbReference type="OrthoDB" id="370168at2"/>
<dbReference type="InterPro" id="IPR036388">
    <property type="entry name" value="WH-like_DNA-bd_sf"/>
</dbReference>
<dbReference type="Pfam" id="PF01638">
    <property type="entry name" value="HxlR"/>
    <property type="match status" value="1"/>
</dbReference>
<evidence type="ECO:0000256" key="1">
    <source>
        <dbReference type="ARBA" id="ARBA00023015"/>
    </source>
</evidence>
<dbReference type="SUPFAM" id="SSF46785">
    <property type="entry name" value="Winged helix' DNA-binding domain"/>
    <property type="match status" value="1"/>
</dbReference>
<dbReference type="InterPro" id="IPR036390">
    <property type="entry name" value="WH_DNA-bd_sf"/>
</dbReference>
<dbReference type="RefSeq" id="WP_110629652.1">
    <property type="nucleotide sequence ID" value="NZ_CP029788.1"/>
</dbReference>
<reference evidence="5 6" key="1">
    <citation type="submission" date="2018-06" db="EMBL/GenBank/DDBJ databases">
        <title>The complete genome sequence of a nosiheptide producer Streptomyces actuosus ATCC 25421: deducing the ability of producing a new class III lantibiotics.</title>
        <authorList>
            <person name="Liu W."/>
            <person name="Sun F."/>
            <person name="Hu Y."/>
        </authorList>
    </citation>
    <scope>NUCLEOTIDE SEQUENCE [LARGE SCALE GENOMIC DNA]</scope>
    <source>
        <strain evidence="5 6">ATCC 25421</strain>
    </source>
</reference>
<keyword evidence="2" id="KW-0238">DNA-binding</keyword>
<keyword evidence="1" id="KW-0805">Transcription regulation</keyword>
<evidence type="ECO:0000256" key="3">
    <source>
        <dbReference type="ARBA" id="ARBA00023163"/>
    </source>
</evidence>
<dbReference type="EMBL" id="CP029788">
    <property type="protein sequence ID" value="AWT44754.1"/>
    <property type="molecule type" value="Genomic_DNA"/>
</dbReference>
<protein>
    <submittedName>
        <fullName evidence="5">Transcriptional regulator</fullName>
    </submittedName>
</protein>
<evidence type="ECO:0000313" key="6">
    <source>
        <dbReference type="Proteomes" id="UP000247634"/>
    </source>
</evidence>
<dbReference type="KEGG" id="sact:DMT42_22315"/>
<evidence type="ECO:0000313" key="5">
    <source>
        <dbReference type="EMBL" id="AWT44754.1"/>
    </source>
</evidence>
<dbReference type="PROSITE" id="PS51118">
    <property type="entry name" value="HTH_HXLR"/>
    <property type="match status" value="1"/>
</dbReference>
<proteinExistence type="predicted"/>
<evidence type="ECO:0000256" key="2">
    <source>
        <dbReference type="ARBA" id="ARBA00023125"/>
    </source>
</evidence>
<evidence type="ECO:0000259" key="4">
    <source>
        <dbReference type="PROSITE" id="PS51118"/>
    </source>
</evidence>
<dbReference type="PANTHER" id="PTHR33204:SF37">
    <property type="entry name" value="HTH-TYPE TRANSCRIPTIONAL REGULATOR YODB"/>
    <property type="match status" value="1"/>
</dbReference>
<dbReference type="Proteomes" id="UP000247634">
    <property type="component" value="Chromosome"/>
</dbReference>
<gene>
    <name evidence="5" type="ORF">DMT42_22315</name>
</gene>
<dbReference type="AlphaFoldDB" id="A0A2U9P6C2"/>
<accession>A0A2U9P6C2</accession>
<dbReference type="InterPro" id="IPR002577">
    <property type="entry name" value="HTH_HxlR"/>
</dbReference>
<keyword evidence="6" id="KW-1185">Reference proteome</keyword>